<dbReference type="GO" id="GO:0005826">
    <property type="term" value="C:actomyosin contractile ring"/>
    <property type="evidence" value="ECO:0007669"/>
    <property type="project" value="TreeGrafter"/>
</dbReference>
<proteinExistence type="predicted"/>
<feature type="domain" description="Anillin N-terminal" evidence="3">
    <location>
        <begin position="1"/>
        <end position="82"/>
    </location>
</feature>
<dbReference type="InterPro" id="IPR051364">
    <property type="entry name" value="Cytokinesis/Rho-signaling"/>
</dbReference>
<dbReference type="Pfam" id="PF16018">
    <property type="entry name" value="Anillin_N"/>
    <property type="match status" value="1"/>
</dbReference>
<evidence type="ECO:0000256" key="1">
    <source>
        <dbReference type="SAM" id="MobiDB-lite"/>
    </source>
</evidence>
<reference evidence="4" key="3">
    <citation type="submission" date="2025-09" db="UniProtKB">
        <authorList>
            <consortium name="Ensembl"/>
        </authorList>
    </citation>
    <scope>IDENTIFICATION</scope>
</reference>
<dbReference type="PANTHER" id="PTHR21538">
    <property type="entry name" value="ANILLIN/RHOTEKIN RTKN"/>
    <property type="match status" value="1"/>
</dbReference>
<dbReference type="InParanoid" id="A0A672FLW4"/>
<feature type="domain" description="Anillin homology" evidence="2">
    <location>
        <begin position="695"/>
        <end position="762"/>
    </location>
</feature>
<feature type="compositionally biased region" description="Low complexity" evidence="1">
    <location>
        <begin position="448"/>
        <end position="458"/>
    </location>
</feature>
<feature type="region of interest" description="Disordered" evidence="1">
    <location>
        <begin position="33"/>
        <end position="366"/>
    </location>
</feature>
<dbReference type="AlphaFoldDB" id="A0A672FLW4"/>
<feature type="region of interest" description="Disordered" evidence="1">
    <location>
        <begin position="378"/>
        <end position="472"/>
    </location>
</feature>
<reference evidence="4" key="1">
    <citation type="submission" date="2019-06" db="EMBL/GenBank/DDBJ databases">
        <authorList>
            <consortium name="Wellcome Sanger Institute Data Sharing"/>
        </authorList>
    </citation>
    <scope>NUCLEOTIDE SEQUENCE [LARGE SCALE GENOMIC DNA]</scope>
</reference>
<feature type="compositionally biased region" description="Low complexity" evidence="1">
    <location>
        <begin position="36"/>
        <end position="50"/>
    </location>
</feature>
<feature type="region of interest" description="Disordered" evidence="1">
    <location>
        <begin position="525"/>
        <end position="568"/>
    </location>
</feature>
<accession>A0A672FLW4</accession>
<dbReference type="PANTHER" id="PTHR21538:SF27">
    <property type="entry name" value="ANILLIN"/>
    <property type="match status" value="1"/>
</dbReference>
<dbReference type="InterPro" id="IPR031970">
    <property type="entry name" value="Anillin_N"/>
</dbReference>
<feature type="compositionally biased region" description="Polar residues" evidence="1">
    <location>
        <begin position="329"/>
        <end position="341"/>
    </location>
</feature>
<reference evidence="4" key="2">
    <citation type="submission" date="2025-08" db="UniProtKB">
        <authorList>
            <consortium name="Ensembl"/>
        </authorList>
    </citation>
    <scope>IDENTIFICATION</scope>
</reference>
<dbReference type="GO" id="GO:0031106">
    <property type="term" value="P:septin ring organization"/>
    <property type="evidence" value="ECO:0007669"/>
    <property type="project" value="TreeGrafter"/>
</dbReference>
<dbReference type="Ensembl" id="ENSSFAT00005007968.1">
    <property type="protein sequence ID" value="ENSSFAP00005007578.1"/>
    <property type="gene ID" value="ENSSFAG00005004489.1"/>
</dbReference>
<feature type="region of interest" description="Disordered" evidence="1">
    <location>
        <begin position="1"/>
        <end position="21"/>
    </location>
</feature>
<protein>
    <submittedName>
        <fullName evidence="4">Anillin, actin binding protein</fullName>
    </submittedName>
</protein>
<dbReference type="Pfam" id="PF08174">
    <property type="entry name" value="Anillin"/>
    <property type="match status" value="1"/>
</dbReference>
<dbReference type="GO" id="GO:0000915">
    <property type="term" value="P:actomyosin contractile ring assembly"/>
    <property type="evidence" value="ECO:0007669"/>
    <property type="project" value="TreeGrafter"/>
</dbReference>
<name>A0A672FLW4_SALFA</name>
<evidence type="ECO:0000313" key="4">
    <source>
        <dbReference type="Ensembl" id="ENSSFAP00005007578.1"/>
    </source>
</evidence>
<dbReference type="OMA" id="HATNHEE"/>
<feature type="compositionally biased region" description="Basic and acidic residues" evidence="1">
    <location>
        <begin position="7"/>
        <end position="16"/>
    </location>
</feature>
<feature type="compositionally biased region" description="Low complexity" evidence="1">
    <location>
        <begin position="141"/>
        <end position="156"/>
    </location>
</feature>
<evidence type="ECO:0000259" key="3">
    <source>
        <dbReference type="Pfam" id="PF16018"/>
    </source>
</evidence>
<feature type="compositionally biased region" description="Basic and acidic residues" evidence="1">
    <location>
        <begin position="237"/>
        <end position="260"/>
    </location>
</feature>
<feature type="compositionally biased region" description="Polar residues" evidence="1">
    <location>
        <begin position="350"/>
        <end position="360"/>
    </location>
</feature>
<dbReference type="InterPro" id="IPR012966">
    <property type="entry name" value="AHD"/>
</dbReference>
<keyword evidence="5" id="KW-1185">Reference proteome</keyword>
<feature type="compositionally biased region" description="Basic and acidic residues" evidence="1">
    <location>
        <begin position="271"/>
        <end position="284"/>
    </location>
</feature>
<evidence type="ECO:0000313" key="5">
    <source>
        <dbReference type="Proteomes" id="UP000472267"/>
    </source>
</evidence>
<organism evidence="4 5">
    <name type="scientific">Salarias fasciatus</name>
    <name type="common">Jewelled blenny</name>
    <name type="synonym">Blennius fasciatus</name>
    <dbReference type="NCBI Taxonomy" id="181472"/>
    <lineage>
        <taxon>Eukaryota</taxon>
        <taxon>Metazoa</taxon>
        <taxon>Chordata</taxon>
        <taxon>Craniata</taxon>
        <taxon>Vertebrata</taxon>
        <taxon>Euteleostomi</taxon>
        <taxon>Actinopterygii</taxon>
        <taxon>Neopterygii</taxon>
        <taxon>Teleostei</taxon>
        <taxon>Neoteleostei</taxon>
        <taxon>Acanthomorphata</taxon>
        <taxon>Ovalentaria</taxon>
        <taxon>Blenniimorphae</taxon>
        <taxon>Blenniiformes</taxon>
        <taxon>Blennioidei</taxon>
        <taxon>Blenniidae</taxon>
        <taxon>Salariinae</taxon>
        <taxon>Salarias</taxon>
    </lineage>
</organism>
<feature type="compositionally biased region" description="Polar residues" evidence="1">
    <location>
        <begin position="379"/>
        <end position="404"/>
    </location>
</feature>
<feature type="compositionally biased region" description="Low complexity" evidence="1">
    <location>
        <begin position="187"/>
        <end position="202"/>
    </location>
</feature>
<feature type="compositionally biased region" description="Low complexity" evidence="1">
    <location>
        <begin position="210"/>
        <end position="228"/>
    </location>
</feature>
<feature type="compositionally biased region" description="Low complexity" evidence="1">
    <location>
        <begin position="118"/>
        <end position="133"/>
    </location>
</feature>
<sequence length="762" mass="81161">MRSRLQRLAEQRRCWDGDASAEAAADCPPLSVLSRPAEAPVAPPASSEAPVGRRGRLAHLAATIGSWEDDLSHANIPKESPKVEQQTSRWRVPAKEKTPASSSSLLKTPASFPPPPSSTLTSASSSSPLKTPASFPPPPSSTLTSASSSSPLKTPASFPPPPSSTLTPASSSSPLKTPASFPPPPSSTLTPASSSSPLKTPASFPPPPSSTLTSASSSSPMKSKTPSTGPYTSCSPHKAEVRPQAPHQEKPHQEKPHQEKPPSGAPAVKSFLERFEERCQERALHPPPQARTPAGGPAQARTPAGGPAQARTPAGGPAQARTPAGGPAQSRTPAGTPNTKLVQDRLRAAQNANTSTADLTQRQKLERESELALIRNRFQKGNNVWRNNDQQLQSKASSDQQLGPSESSSTAQEPSEEPAESEEKTSESQEEPETQTPSKTTAGPALTSPPVSTSSPLRSTEDEGQVASRDQTINSAVISQLFEGVLDQTEEEEEEEEDALNISSMSLLTPLAAVVKSPERGMMTSTPANSFLLKNTTPDRMTRPGRTHKPVVVDSSSSDSLETGEDEPRLPYSIDAYRSTRVKETERPGIKQVIVRKEDVSQRAGEPRGAGLLNIKQKMKVLTGEMNLQQTVIHQASQALNCCTDEEHGKGSQVEAEAERLLLVATERREALKYELERLRGRPAAPPDPPATSASRGSISLQELRLPLKADFVCSTAGRSESKHSFFILIRAGAEHTVATPLASTHRGLSGDTLTFNTTFTL</sequence>
<feature type="compositionally biased region" description="Low complexity" evidence="1">
    <location>
        <begin position="164"/>
        <end position="179"/>
    </location>
</feature>
<feature type="compositionally biased region" description="Polar residues" evidence="1">
    <location>
        <begin position="525"/>
        <end position="539"/>
    </location>
</feature>
<dbReference type="FunCoup" id="A0A672FLW4">
    <property type="interactions" value="539"/>
</dbReference>
<dbReference type="GO" id="GO:0000281">
    <property type="term" value="P:mitotic cytokinesis"/>
    <property type="evidence" value="ECO:0007669"/>
    <property type="project" value="TreeGrafter"/>
</dbReference>
<dbReference type="Proteomes" id="UP000472267">
    <property type="component" value="Chromosome 22"/>
</dbReference>
<evidence type="ECO:0000259" key="2">
    <source>
        <dbReference type="Pfam" id="PF08174"/>
    </source>
</evidence>